<proteinExistence type="predicted"/>
<name>A0A481YS40_9VIRU</name>
<accession>A0A481YS40</accession>
<organism evidence="1">
    <name type="scientific">Iridovirus LCIVAC01</name>
    <dbReference type="NCBI Taxonomy" id="2506607"/>
    <lineage>
        <taxon>Viruses</taxon>
        <taxon>Varidnaviria</taxon>
        <taxon>Bamfordvirae</taxon>
        <taxon>Nucleocytoviricota</taxon>
        <taxon>Megaviricetes</taxon>
        <taxon>Pimascovirales</taxon>
        <taxon>Pimascovirales incertae sedis</taxon>
        <taxon>Iridoviridae</taxon>
    </lineage>
</organism>
<gene>
    <name evidence="1" type="ORF">LCIVAC01_00830</name>
</gene>
<dbReference type="EMBL" id="MK500312">
    <property type="protein sequence ID" value="QBK85274.1"/>
    <property type="molecule type" value="Genomic_DNA"/>
</dbReference>
<protein>
    <submittedName>
        <fullName evidence="1">Uncharacterized protein</fullName>
    </submittedName>
</protein>
<sequence>MKLKIAFHTPDLNIRGSCEALWCYAHYNEIILGNSSVIVVPLTGIQKDDRAISKFTRRFQLVVYRDNIELEEKLTNLGCHILYVIKYGKNDSIPKVEKIRTVIHCVFDLSEPHGDVYAAVSEQLSKKYDSRFPFVPHMIGLQPSNKGNLRKSLNIPRDAIVFGRMGGMDTFDLKFAREAIWMAVLHKKSLYFLFMNTPKFVVHSRAIFLDGLYNNEEKNRFIQTCDAHLEAGSLGHSFGINCGEFSVHNKPIIAYIGSVWNRSHLDIIGDKVIGFKTGDELYSILINFNPMDYEGRDLNCYKDYSPEEVMKKFKEVFIDPFSF</sequence>
<evidence type="ECO:0000313" key="1">
    <source>
        <dbReference type="EMBL" id="QBK85274.1"/>
    </source>
</evidence>
<reference evidence="1" key="1">
    <citation type="journal article" date="2019" name="MBio">
        <title>Virus Genomes from Deep Sea Sediments Expand the Ocean Megavirome and Support Independent Origins of Viral Gigantism.</title>
        <authorList>
            <person name="Backstrom D."/>
            <person name="Yutin N."/>
            <person name="Jorgensen S.L."/>
            <person name="Dharamshi J."/>
            <person name="Homa F."/>
            <person name="Zaremba-Niedwiedzka K."/>
            <person name="Spang A."/>
            <person name="Wolf Y.I."/>
            <person name="Koonin E.V."/>
            <person name="Ettema T.J."/>
        </authorList>
    </citation>
    <scope>NUCLEOTIDE SEQUENCE</scope>
</reference>